<dbReference type="GO" id="GO:0006420">
    <property type="term" value="P:arginyl-tRNA aminoacylation"/>
    <property type="evidence" value="ECO:0007669"/>
    <property type="project" value="UniProtKB-UniRule"/>
</dbReference>
<dbReference type="Gene3D" id="1.10.730.10">
    <property type="entry name" value="Isoleucyl-tRNA Synthetase, Domain 1"/>
    <property type="match status" value="1"/>
</dbReference>
<accession>G9WMJ4</accession>
<dbReference type="Pfam" id="PF00750">
    <property type="entry name" value="tRNA-synt_1d"/>
    <property type="match status" value="1"/>
</dbReference>
<reference evidence="13" key="2">
    <citation type="submission" date="2013-03" db="EMBL/GenBank/DDBJ databases">
        <title>The Genome Sequence of Oribacterium sp. ACB1.</title>
        <authorList>
            <consortium name="The Broad Institute Genomics Platform"/>
            <consortium name="The Broad Institute Genome Sequencing Center for Infectious Disease"/>
            <person name="Earl A."/>
            <person name="Ward D."/>
            <person name="Feldgarden M."/>
            <person name="Gevers D."/>
            <person name="Sizova M."/>
            <person name="Hazen A."/>
            <person name="Epstein S."/>
            <person name="Walker B."/>
            <person name="Young S."/>
            <person name="Zeng Q."/>
            <person name="Gargeya S."/>
            <person name="Fitzgerald M."/>
            <person name="Haas B."/>
            <person name="Abouelleil A."/>
            <person name="Allen A.W."/>
            <person name="Alvarado L."/>
            <person name="Arachchi H.M."/>
            <person name="Berlin A.M."/>
            <person name="Chapman S.B."/>
            <person name="Gainer-Dewar J."/>
            <person name="Goldberg J."/>
            <person name="Griggs A."/>
            <person name="Gujja S."/>
            <person name="Hansen M."/>
            <person name="Howarth C."/>
            <person name="Imamovic A."/>
            <person name="Ireland A."/>
            <person name="Larimer J."/>
            <person name="McCowan C."/>
            <person name="Murphy C."/>
            <person name="Pearson M."/>
            <person name="Poon T.W."/>
            <person name="Priest M."/>
            <person name="Roberts A."/>
            <person name="Saif S."/>
            <person name="Shea T."/>
            <person name="Sisk P."/>
            <person name="Sykes S."/>
            <person name="Wortman J."/>
            <person name="Nusbaum C."/>
            <person name="Birren B."/>
        </authorList>
    </citation>
    <scope>NUCLEOTIDE SEQUENCE [LARGE SCALE GENOMIC DNA]</scope>
    <source>
        <strain evidence="13">ACB1</strain>
    </source>
</reference>
<evidence type="ECO:0000259" key="11">
    <source>
        <dbReference type="SMART" id="SM00836"/>
    </source>
</evidence>
<evidence type="ECO:0000256" key="2">
    <source>
        <dbReference type="ARBA" id="ARBA00012837"/>
    </source>
</evidence>
<gene>
    <name evidence="13" type="ORF">HMPREF9625_00577</name>
</gene>
<evidence type="ECO:0000256" key="6">
    <source>
        <dbReference type="ARBA" id="ARBA00022917"/>
    </source>
</evidence>
<evidence type="ECO:0000256" key="1">
    <source>
        <dbReference type="ARBA" id="ARBA00005594"/>
    </source>
</evidence>
<organism evidence="13 14">
    <name type="scientific">Oribacterium parvum ACB1</name>
    <dbReference type="NCBI Taxonomy" id="796943"/>
    <lineage>
        <taxon>Bacteria</taxon>
        <taxon>Bacillati</taxon>
        <taxon>Bacillota</taxon>
        <taxon>Clostridia</taxon>
        <taxon>Lachnospirales</taxon>
        <taxon>Lachnospiraceae</taxon>
        <taxon>Oribacterium</taxon>
    </lineage>
</organism>
<keyword evidence="3 10" id="KW-0436">Ligase</keyword>
<keyword evidence="6 10" id="KW-0648">Protein biosynthesis</keyword>
<evidence type="ECO:0000256" key="4">
    <source>
        <dbReference type="ARBA" id="ARBA00022741"/>
    </source>
</evidence>
<dbReference type="EMBL" id="AFZC02000003">
    <property type="protein sequence ID" value="EHL11747.1"/>
    <property type="molecule type" value="Genomic_DNA"/>
</dbReference>
<dbReference type="Pfam" id="PF03485">
    <property type="entry name" value="Arg_tRNA_synt_N"/>
    <property type="match status" value="1"/>
</dbReference>
<comment type="catalytic activity">
    <reaction evidence="8">
        <text>tRNA(Arg) + L-arginine + ATP = L-arginyl-tRNA(Arg) + AMP + diphosphate</text>
        <dbReference type="Rhea" id="RHEA:20301"/>
        <dbReference type="Rhea" id="RHEA-COMP:9658"/>
        <dbReference type="Rhea" id="RHEA-COMP:9673"/>
        <dbReference type="ChEBI" id="CHEBI:30616"/>
        <dbReference type="ChEBI" id="CHEBI:32682"/>
        <dbReference type="ChEBI" id="CHEBI:33019"/>
        <dbReference type="ChEBI" id="CHEBI:78442"/>
        <dbReference type="ChEBI" id="CHEBI:78513"/>
        <dbReference type="ChEBI" id="CHEBI:456215"/>
        <dbReference type="EC" id="6.1.1.19"/>
    </reaction>
</comment>
<dbReference type="NCBIfam" id="TIGR00456">
    <property type="entry name" value="argS"/>
    <property type="match status" value="1"/>
</dbReference>
<sequence>MESVKKILQGAVELAFESAGYEKELGKVTISNRPDLCDYQSNGALIGAKKYQKNPIELAEDVQKYLEGDKALSVPLFSKVEVVKPGFLNMTLSPAFLAKYCSLMAEDEKNGLDPKEGQKVLVDYGGANVAKPLHVGHLRSASIGEALKRLAIRMGNEAVGDVHLGDFGLQMGLIIGELEERGELEKDFTIGELEEIYPMASAKAKEKNPDGSLKNEEYANRAKDITVRLQKGEEKYKKVWEKIMKVSIADLKKNYDALDVHFEIWKGESDAEPYFPRLIEILEEKGLSYRSNGALVVDIAEPEDKKELPPCMILKSDGASLYATSDLGTIMDREKLYPQNWYLYVADSRQELHYTSFFRVGRKAELLPKETKLTFMGFGTMNGKDGKPFKTRDGGVLRLEKLIDEIRDSVLSRMEEGKDTGLTSEERQETAKVIALAALKYGDLSNQITKDYIFDLEKFSAFEGNTGPYILYTIVRIASILRKYAEANGESSADTATWIKNYGKNYKIQSDEEPSLLALQKQIIVFADEMNDAWKELAPHKICGYIYALANSFNAFYHNVKILGEENKEKQKNYIAHLALTWRILTDAIHVLGFSAPEKM</sequence>
<dbReference type="PANTHER" id="PTHR11956:SF11">
    <property type="entry name" value="ARGININE--TRNA LIGASE, MITOCHONDRIAL-RELATED"/>
    <property type="match status" value="1"/>
</dbReference>
<dbReference type="InterPro" id="IPR005148">
    <property type="entry name" value="Arg-tRNA-synth_N"/>
</dbReference>
<evidence type="ECO:0000256" key="5">
    <source>
        <dbReference type="ARBA" id="ARBA00022840"/>
    </source>
</evidence>
<evidence type="ECO:0000259" key="12">
    <source>
        <dbReference type="SMART" id="SM01016"/>
    </source>
</evidence>
<dbReference type="InterPro" id="IPR001278">
    <property type="entry name" value="Arg-tRNA-ligase"/>
</dbReference>
<evidence type="ECO:0000256" key="7">
    <source>
        <dbReference type="ARBA" id="ARBA00023146"/>
    </source>
</evidence>
<dbReference type="GO" id="GO:0005524">
    <property type="term" value="F:ATP binding"/>
    <property type="evidence" value="ECO:0007669"/>
    <property type="project" value="UniProtKB-KW"/>
</dbReference>
<dbReference type="InterPro" id="IPR008909">
    <property type="entry name" value="DALR_anticod-bd"/>
</dbReference>
<name>G9WMJ4_9FIRM</name>
<dbReference type="SMART" id="SM01016">
    <property type="entry name" value="Arg_tRNA_synt_N"/>
    <property type="match status" value="1"/>
</dbReference>
<evidence type="ECO:0000313" key="13">
    <source>
        <dbReference type="EMBL" id="EHL11747.1"/>
    </source>
</evidence>
<dbReference type="Proteomes" id="UP000018461">
    <property type="component" value="Unassembled WGS sequence"/>
</dbReference>
<evidence type="ECO:0000256" key="8">
    <source>
        <dbReference type="ARBA" id="ARBA00049339"/>
    </source>
</evidence>
<dbReference type="InterPro" id="IPR014729">
    <property type="entry name" value="Rossmann-like_a/b/a_fold"/>
</dbReference>
<proteinExistence type="inferred from homology"/>
<dbReference type="PRINTS" id="PR01038">
    <property type="entry name" value="TRNASYNTHARG"/>
</dbReference>
<keyword evidence="5 10" id="KW-0067">ATP-binding</keyword>
<dbReference type="InterPro" id="IPR009080">
    <property type="entry name" value="tRNAsynth_Ia_anticodon-bd"/>
</dbReference>
<evidence type="ECO:0000256" key="10">
    <source>
        <dbReference type="RuleBase" id="RU363038"/>
    </source>
</evidence>
<keyword evidence="7 10" id="KW-0030">Aminoacyl-tRNA synthetase</keyword>
<dbReference type="SMART" id="SM00836">
    <property type="entry name" value="DALR_1"/>
    <property type="match status" value="1"/>
</dbReference>
<dbReference type="GO" id="GO:0005737">
    <property type="term" value="C:cytoplasm"/>
    <property type="evidence" value="ECO:0007669"/>
    <property type="project" value="UniProtKB-UniRule"/>
</dbReference>
<dbReference type="EC" id="6.1.1.19" evidence="2 9"/>
<evidence type="ECO:0000313" key="14">
    <source>
        <dbReference type="Proteomes" id="UP000018461"/>
    </source>
</evidence>
<dbReference type="PATRIC" id="fig|796943.3.peg.972"/>
<dbReference type="Gene3D" id="3.40.50.620">
    <property type="entry name" value="HUPs"/>
    <property type="match status" value="1"/>
</dbReference>
<feature type="domain" description="Arginyl tRNA synthetase N-terminal" evidence="12">
    <location>
        <begin position="2"/>
        <end position="92"/>
    </location>
</feature>
<feature type="domain" description="DALR anticodon binding" evidence="11">
    <location>
        <begin position="470"/>
        <end position="600"/>
    </location>
</feature>
<dbReference type="SUPFAM" id="SSF52374">
    <property type="entry name" value="Nucleotidylyl transferase"/>
    <property type="match status" value="1"/>
</dbReference>
<evidence type="ECO:0000256" key="9">
    <source>
        <dbReference type="NCBIfam" id="TIGR00456"/>
    </source>
</evidence>
<dbReference type="GO" id="GO:0004814">
    <property type="term" value="F:arginine-tRNA ligase activity"/>
    <property type="evidence" value="ECO:0007669"/>
    <property type="project" value="UniProtKB-UniRule"/>
</dbReference>
<reference evidence="13" key="1">
    <citation type="submission" date="2011-08" db="EMBL/GenBank/DDBJ databases">
        <authorList>
            <consortium name="The Broad Institute Genome Sequencing Platform"/>
            <person name="Earl A."/>
            <person name="Ward D."/>
            <person name="Feldgarden M."/>
            <person name="Gevers D."/>
            <person name="Sizova M."/>
            <person name="Hazen A."/>
            <person name="Epstein S."/>
            <person name="Young S.K."/>
            <person name="Zeng Q."/>
            <person name="Gargeya S."/>
            <person name="Fitzgerald M."/>
            <person name="Haas B."/>
            <person name="Abouelleil A."/>
            <person name="Alvarado L."/>
            <person name="Arachchi H.M."/>
            <person name="Berlin A."/>
            <person name="Brown A."/>
            <person name="Chapman S.B."/>
            <person name="Chen Z."/>
            <person name="Dunbar C."/>
            <person name="Freedman E."/>
            <person name="Gearin G."/>
            <person name="Gellesch M."/>
            <person name="Goldberg J."/>
            <person name="Griggs A."/>
            <person name="Gujja S."/>
            <person name="Heiman D."/>
            <person name="Howarth C."/>
            <person name="Larson L."/>
            <person name="Lui A."/>
            <person name="MacDonald P.J.P."/>
            <person name="Montmayeur A."/>
            <person name="Murphy C."/>
            <person name="Neiman D."/>
            <person name="Pearson M."/>
            <person name="Priest M."/>
            <person name="Roberts A."/>
            <person name="Saif S."/>
            <person name="Shea T."/>
            <person name="Shenoy N."/>
            <person name="Sisk P."/>
            <person name="Stolte C."/>
            <person name="Sykes S."/>
            <person name="Wortman J."/>
            <person name="Nusbaum C."/>
            <person name="Birren B."/>
        </authorList>
    </citation>
    <scope>NUCLEOTIDE SEQUENCE</scope>
    <source>
        <strain evidence="13">ACB1</strain>
    </source>
</reference>
<dbReference type="InterPro" id="IPR035684">
    <property type="entry name" value="ArgRS_core"/>
</dbReference>
<evidence type="ECO:0000256" key="3">
    <source>
        <dbReference type="ARBA" id="ARBA00022598"/>
    </source>
</evidence>
<dbReference type="RefSeq" id="WP_009534439.1">
    <property type="nucleotide sequence ID" value="NZ_KE148312.1"/>
</dbReference>
<dbReference type="Gene3D" id="3.30.1360.70">
    <property type="entry name" value="Arginyl tRNA synthetase N-terminal domain"/>
    <property type="match status" value="1"/>
</dbReference>
<comment type="caution">
    <text evidence="13">The sequence shown here is derived from an EMBL/GenBank/DDBJ whole genome shotgun (WGS) entry which is preliminary data.</text>
</comment>
<protein>
    <recommendedName>
        <fullName evidence="2 9">Arginine--tRNA ligase</fullName>
        <ecNumber evidence="2 9">6.1.1.19</ecNumber>
    </recommendedName>
</protein>
<dbReference type="HOGENOM" id="CLU_006406_5_1_9"/>
<keyword evidence="14" id="KW-1185">Reference proteome</keyword>
<dbReference type="AlphaFoldDB" id="G9WMJ4"/>
<keyword evidence="4 10" id="KW-0547">Nucleotide-binding</keyword>
<dbReference type="PANTHER" id="PTHR11956">
    <property type="entry name" value="ARGINYL-TRNA SYNTHETASE"/>
    <property type="match status" value="1"/>
</dbReference>
<dbReference type="SUPFAM" id="SSF47323">
    <property type="entry name" value="Anticodon-binding domain of a subclass of class I aminoacyl-tRNA synthetases"/>
    <property type="match status" value="1"/>
</dbReference>
<dbReference type="Pfam" id="PF05746">
    <property type="entry name" value="DALR_1"/>
    <property type="match status" value="1"/>
</dbReference>
<dbReference type="InterPro" id="IPR036695">
    <property type="entry name" value="Arg-tRNA-synth_N_sf"/>
</dbReference>
<comment type="similarity">
    <text evidence="1 10">Belongs to the class-I aminoacyl-tRNA synthetase family.</text>
</comment>
<dbReference type="STRING" id="796943.HMPREF9625_00577"/>
<dbReference type="SUPFAM" id="SSF55190">
    <property type="entry name" value="Arginyl-tRNA synthetase (ArgRS), N-terminal 'additional' domain"/>
    <property type="match status" value="1"/>
</dbReference>